<organism evidence="2 3">
    <name type="scientific">Kouleothrix aurantiaca</name>
    <dbReference type="NCBI Taxonomy" id="186479"/>
    <lineage>
        <taxon>Bacteria</taxon>
        <taxon>Bacillati</taxon>
        <taxon>Chloroflexota</taxon>
        <taxon>Chloroflexia</taxon>
        <taxon>Chloroflexales</taxon>
        <taxon>Roseiflexineae</taxon>
        <taxon>Roseiflexaceae</taxon>
        <taxon>Kouleothrix</taxon>
    </lineage>
</organism>
<accession>A0A0P9D9E4</accession>
<dbReference type="PROSITE" id="PS51688">
    <property type="entry name" value="ICA"/>
    <property type="match status" value="1"/>
</dbReference>
<keyword evidence="3" id="KW-1185">Reference proteome</keyword>
<evidence type="ECO:0000313" key="2">
    <source>
        <dbReference type="EMBL" id="KPV54352.1"/>
    </source>
</evidence>
<dbReference type="InterPro" id="IPR030392">
    <property type="entry name" value="S74_ICA"/>
</dbReference>
<dbReference type="AlphaFoldDB" id="A0A0P9D9E4"/>
<gene>
    <name evidence="2" type="ORF">SE17_04345</name>
</gene>
<feature type="domain" description="Peptidase S74" evidence="1">
    <location>
        <begin position="784"/>
        <end position="880"/>
    </location>
</feature>
<comment type="caution">
    <text evidence="2">The sequence shown here is derived from an EMBL/GenBank/DDBJ whole genome shotgun (WGS) entry which is preliminary data.</text>
</comment>
<dbReference type="Pfam" id="PF13884">
    <property type="entry name" value="Peptidase_S74"/>
    <property type="match status" value="1"/>
</dbReference>
<protein>
    <recommendedName>
        <fullName evidence="1">Peptidase S74 domain-containing protein</fullName>
    </recommendedName>
</protein>
<reference evidence="2 3" key="1">
    <citation type="submission" date="2015-09" db="EMBL/GenBank/DDBJ databases">
        <title>Draft genome sequence of Kouleothrix aurantiaca JCM 19913.</title>
        <authorList>
            <person name="Hemp J."/>
        </authorList>
    </citation>
    <scope>NUCLEOTIDE SEQUENCE [LARGE SCALE GENOMIC DNA]</scope>
    <source>
        <strain evidence="2 3">COM-B</strain>
    </source>
</reference>
<feature type="non-terminal residue" evidence="2">
    <location>
        <position position="1"/>
    </location>
</feature>
<dbReference type="EMBL" id="LJCR01000071">
    <property type="protein sequence ID" value="KPV54352.1"/>
    <property type="molecule type" value="Genomic_DNA"/>
</dbReference>
<proteinExistence type="predicted"/>
<name>A0A0P9D9E4_9CHLR</name>
<sequence>TAERIYLATKVGGTTPLLYVGGFSSDALQVGIQAFSLTKEAIIGDSYSGVGVLGRMSNYLGTALVAGFDSDTSSNTLPTVAIFRHRSTVATVAGFGVQIGFQGRTTTVNDAEMAYIGSTWTDPANATRTSALTFATVYMGLLAAERLRITGYGYLGLNTTSPAGDLHINVRNQEAANGGLTIGGVTGTYAPTIVLRRSDGSYAAPTNTSNNVEVGRISFFTYSGGAWSEGAYVRGINVTGGEGRVDLAFAQDTGTSYVETMRLVQGRVGIGTIAPNYQLDVQMLGVWPAINVVEMTTSLRRATIGFGLNAAGNTGWIIGQSLGNNTVKDFYLNDVTAAATRLYIDTNGFVGLGGITSSLGATLDIVRSGAVQLRLASTSGSGSTMMAYSTGTTESLYIMVNRTYAAGVFSRIDTSYAAWTLSMGTQDQDTFKIYRMTADGLTNSTLFQIDASGNAETIKGGTIRAVEGTYAAPSGGQGLEIASTGGQGYVQSYNRASSTWRPMNINASSIAFGGAIAWGNFNANGHFYTSGRLYPEGSSAHYVGYWGGSGINISTHLLVQGNVYPGGQGSYYLANAPSVAGLIVYGNLSCYHDIYPGNNNGTGASQNASYYLRGESNNGGLRTNGNLLANGYYAGTYCHMTGGLGTNHYDAICSGGLYSFLFSGLGGYSYTSGGVGYNFGNINGGASGQITGSNGGGFIRWHQDGQIHIASMNTSGTVGIVFYAGLNNVGIGTQQGTNNRLFTKGIDSTSSNNAFLAQNSNAANLLYLRNDGLAWVNQSWTVGSDARMKTAVRDMSQSHRKLHRLRTVEYELHHTGRARKHYGLLAEEVEQIYPELVEEASHNEPGATTMKGIRYGDLIPLLIFEIQQLQAEVAELKKGK</sequence>
<dbReference type="Proteomes" id="UP000050509">
    <property type="component" value="Unassembled WGS sequence"/>
</dbReference>
<evidence type="ECO:0000313" key="3">
    <source>
        <dbReference type="Proteomes" id="UP000050509"/>
    </source>
</evidence>
<evidence type="ECO:0000259" key="1">
    <source>
        <dbReference type="PROSITE" id="PS51688"/>
    </source>
</evidence>